<reference evidence="14" key="1">
    <citation type="submission" date="2016-10" db="EMBL/GenBank/DDBJ databases">
        <authorList>
            <person name="Varghese N."/>
            <person name="Submissions S."/>
        </authorList>
    </citation>
    <scope>NUCLEOTIDE SEQUENCE [LARGE SCALE GENOMIC DNA]</scope>
    <source>
        <strain evidence="14">DSM 18733</strain>
    </source>
</reference>
<dbReference type="InterPro" id="IPR023997">
    <property type="entry name" value="TonB-dep_OMP_SusC/RagA_CS"/>
</dbReference>
<feature type="domain" description="TonB-dependent receptor-like beta-barrel" evidence="11">
    <location>
        <begin position="428"/>
        <end position="953"/>
    </location>
</feature>
<keyword evidence="4 8" id="KW-0812">Transmembrane</keyword>
<dbReference type="Gene3D" id="2.170.130.10">
    <property type="entry name" value="TonB-dependent receptor, plug domain"/>
    <property type="match status" value="1"/>
</dbReference>
<evidence type="ECO:0000259" key="12">
    <source>
        <dbReference type="Pfam" id="PF07715"/>
    </source>
</evidence>
<sequence>MTKHSKWIALCSIPILGYVMATQDLYAAARPTPSVDHETPFQQRTVRGKISNVDGTLPLIGASIKIKDMPGGTSTNQEGLFELALPQPQVTLIISSIGYITKEVAVTDQQNLNVQLQEDANNLEEVVVVGYGSLDKRELTSAVSSIKQRDLVAGTVSPLLAIQGKVPGLNISSNNGSDPNANVSIQLRGVNSVKASQGPLVVIDGVPGGDINSVAKEDIESINVLRDASAAAIYGTRASGGVILVTTKRPQIGKAAVNFTSEYFIESVRKRPDLLSAEEYLAHGLGQDNGARTDWYDVVTNKNPFSHRQVVNVSGGSENANVYTTFFKRDAKGISIGSQRGEIGGRVNSNFKFFDGRAELSTNFSYNQVDADFPGNGAPGDFRDENNSLYNIAIGLDPTISPYDASDPSGYNVLTGGYNTWNPLAEVMLRKKQNQYRYLLANATLKVNLTQDLYTTAMVGIKNNSEHPTFFRSAQHRVSREQNVDGYAKQEYKRWQDRIVEWTLNYSKRFDEHQISAVAGYSYQDFNGQGFWAENSNFPVDGLEENDMGSGTWLADGRAGLGSWKDPWVKLAAFFGRVNYSFKDRYIITANLRHEGSSKFAPGNRWGTFPGVSAGWRLSQEPFMRKLTFIDDIKIRAGYGETGNEGFGAEVSTRVYSADTWWPFAGNWNRTFGVKHNQNPGIRWEVKKEYNVGMDFTILNNKLSGRFDYYKRVIDDLIYEISVSQPPAIHDKTTINVGSMENQGFEFELNYNVVNKNDWTYTTSIVASHNKSNLRTLSGSQTFMDSKNFPSPGSPGTAVRLYPGEAIGQFYIWQFAGFTDDGQWLLYNKNNEVIPASDKKIEDKRFIGNGIPKLQLSWNHSISYKNWDASVYLRSWLGYDVFNMMKMYNGIANVTGRNVLKSAYDELANVKGEKQLSDYWLENGNFLKVDAISLGYTFNKNWIDPFKNIRVYATGRDLFVFTKYSGLDPEVNINGLEPGFENLDVYPRTRTFMFGLQASF</sequence>
<feature type="domain" description="TonB-dependent receptor plug" evidence="12">
    <location>
        <begin position="135"/>
        <end position="242"/>
    </location>
</feature>
<dbReference type="InterPro" id="IPR037066">
    <property type="entry name" value="Plug_dom_sf"/>
</dbReference>
<evidence type="ECO:0000313" key="14">
    <source>
        <dbReference type="Proteomes" id="UP000199421"/>
    </source>
</evidence>
<evidence type="ECO:0000256" key="7">
    <source>
        <dbReference type="ARBA" id="ARBA00023237"/>
    </source>
</evidence>
<dbReference type="Pfam" id="PF00593">
    <property type="entry name" value="TonB_dep_Rec_b-barrel"/>
    <property type="match status" value="1"/>
</dbReference>
<dbReference type="GO" id="GO:0009279">
    <property type="term" value="C:cell outer membrane"/>
    <property type="evidence" value="ECO:0007669"/>
    <property type="project" value="UniProtKB-SubCell"/>
</dbReference>
<dbReference type="NCBIfam" id="TIGR04056">
    <property type="entry name" value="OMP_RagA_SusC"/>
    <property type="match status" value="1"/>
</dbReference>
<proteinExistence type="inferred from homology"/>
<evidence type="ECO:0000256" key="4">
    <source>
        <dbReference type="ARBA" id="ARBA00022692"/>
    </source>
</evidence>
<organism evidence="13 14">
    <name type="scientific">Olivibacter domesticus</name>
    <name type="common">Pseudosphingobacterium domesticum</name>
    <dbReference type="NCBI Taxonomy" id="407022"/>
    <lineage>
        <taxon>Bacteria</taxon>
        <taxon>Pseudomonadati</taxon>
        <taxon>Bacteroidota</taxon>
        <taxon>Sphingobacteriia</taxon>
        <taxon>Sphingobacteriales</taxon>
        <taxon>Sphingobacteriaceae</taxon>
        <taxon>Olivibacter</taxon>
    </lineage>
</organism>
<dbReference type="InterPro" id="IPR008969">
    <property type="entry name" value="CarboxyPept-like_regulatory"/>
</dbReference>
<dbReference type="Pfam" id="PF13715">
    <property type="entry name" value="CarbopepD_reg_2"/>
    <property type="match status" value="1"/>
</dbReference>
<dbReference type="EMBL" id="FOAF01000006">
    <property type="protein sequence ID" value="SEM00182.1"/>
    <property type="molecule type" value="Genomic_DNA"/>
</dbReference>
<evidence type="ECO:0000256" key="6">
    <source>
        <dbReference type="ARBA" id="ARBA00023136"/>
    </source>
</evidence>
<evidence type="ECO:0000259" key="11">
    <source>
        <dbReference type="Pfam" id="PF00593"/>
    </source>
</evidence>
<dbReference type="InterPro" id="IPR036942">
    <property type="entry name" value="Beta-barrel_TonB_sf"/>
</dbReference>
<evidence type="ECO:0000256" key="9">
    <source>
        <dbReference type="RuleBase" id="RU003357"/>
    </source>
</evidence>
<name>A0A1H7UT73_OLID1</name>
<dbReference type="InterPro" id="IPR039426">
    <property type="entry name" value="TonB-dep_rcpt-like"/>
</dbReference>
<comment type="similarity">
    <text evidence="8 9">Belongs to the TonB-dependent receptor family.</text>
</comment>
<dbReference type="InterPro" id="IPR023996">
    <property type="entry name" value="TonB-dep_OMP_SusC/RagA"/>
</dbReference>
<accession>A0A1H7UT73</accession>
<dbReference type="Gene3D" id="2.40.170.20">
    <property type="entry name" value="TonB-dependent receptor, beta-barrel domain"/>
    <property type="match status" value="1"/>
</dbReference>
<feature type="signal peptide" evidence="10">
    <location>
        <begin position="1"/>
        <end position="21"/>
    </location>
</feature>
<dbReference type="OrthoDB" id="9768177at2"/>
<evidence type="ECO:0000256" key="1">
    <source>
        <dbReference type="ARBA" id="ARBA00004571"/>
    </source>
</evidence>
<dbReference type="Proteomes" id="UP000199421">
    <property type="component" value="Unassembled WGS sequence"/>
</dbReference>
<dbReference type="InterPro" id="IPR000531">
    <property type="entry name" value="Beta-barrel_TonB"/>
</dbReference>
<dbReference type="STRING" id="407022.SAMN05661044_03935"/>
<dbReference type="Pfam" id="PF07715">
    <property type="entry name" value="Plug"/>
    <property type="match status" value="1"/>
</dbReference>
<keyword evidence="2 8" id="KW-0813">Transport</keyword>
<evidence type="ECO:0000256" key="10">
    <source>
        <dbReference type="SAM" id="SignalP"/>
    </source>
</evidence>
<protein>
    <submittedName>
        <fullName evidence="13">TonB-linked outer membrane protein, SusC/RagA family</fullName>
    </submittedName>
</protein>
<dbReference type="SUPFAM" id="SSF56935">
    <property type="entry name" value="Porins"/>
    <property type="match status" value="1"/>
</dbReference>
<keyword evidence="7 8" id="KW-0998">Cell outer membrane</keyword>
<evidence type="ECO:0000256" key="2">
    <source>
        <dbReference type="ARBA" id="ARBA00022448"/>
    </source>
</evidence>
<dbReference type="RefSeq" id="WP_093327770.1">
    <property type="nucleotide sequence ID" value="NZ_FOAF01000006.1"/>
</dbReference>
<feature type="chain" id="PRO_5011611048" evidence="10">
    <location>
        <begin position="22"/>
        <end position="1000"/>
    </location>
</feature>
<dbReference type="Gene3D" id="2.60.40.1120">
    <property type="entry name" value="Carboxypeptidase-like, regulatory domain"/>
    <property type="match status" value="1"/>
</dbReference>
<keyword evidence="3 8" id="KW-1134">Transmembrane beta strand</keyword>
<gene>
    <name evidence="13" type="ORF">SAMN05661044_03935</name>
</gene>
<dbReference type="PROSITE" id="PS52016">
    <property type="entry name" value="TONB_DEPENDENT_REC_3"/>
    <property type="match status" value="1"/>
</dbReference>
<evidence type="ECO:0000256" key="3">
    <source>
        <dbReference type="ARBA" id="ARBA00022452"/>
    </source>
</evidence>
<evidence type="ECO:0000313" key="13">
    <source>
        <dbReference type="EMBL" id="SEM00182.1"/>
    </source>
</evidence>
<dbReference type="AlphaFoldDB" id="A0A1H7UT73"/>
<dbReference type="SUPFAM" id="SSF49464">
    <property type="entry name" value="Carboxypeptidase regulatory domain-like"/>
    <property type="match status" value="1"/>
</dbReference>
<comment type="subcellular location">
    <subcellularLocation>
        <location evidence="1 8">Cell outer membrane</location>
        <topology evidence="1 8">Multi-pass membrane protein</topology>
    </subcellularLocation>
</comment>
<dbReference type="InterPro" id="IPR012910">
    <property type="entry name" value="Plug_dom"/>
</dbReference>
<keyword evidence="10" id="KW-0732">Signal</keyword>
<keyword evidence="5 9" id="KW-0798">TonB box</keyword>
<evidence type="ECO:0000256" key="5">
    <source>
        <dbReference type="ARBA" id="ARBA00023077"/>
    </source>
</evidence>
<keyword evidence="14" id="KW-1185">Reference proteome</keyword>
<dbReference type="NCBIfam" id="TIGR04057">
    <property type="entry name" value="SusC_RagA_signa"/>
    <property type="match status" value="1"/>
</dbReference>
<evidence type="ECO:0000256" key="8">
    <source>
        <dbReference type="PROSITE-ProRule" id="PRU01360"/>
    </source>
</evidence>
<keyword evidence="6 8" id="KW-0472">Membrane</keyword>